<organism evidence="4 5">
    <name type="scientific">Paludibacterium purpuratum</name>
    <dbReference type="NCBI Taxonomy" id="1144873"/>
    <lineage>
        <taxon>Bacteria</taxon>
        <taxon>Pseudomonadati</taxon>
        <taxon>Pseudomonadota</taxon>
        <taxon>Betaproteobacteria</taxon>
        <taxon>Neisseriales</taxon>
        <taxon>Chromobacteriaceae</taxon>
        <taxon>Paludibacterium</taxon>
    </lineage>
</organism>
<dbReference type="AlphaFoldDB" id="A0A4R7B7F4"/>
<dbReference type="SMART" id="SM00267">
    <property type="entry name" value="GGDEF"/>
    <property type="match status" value="1"/>
</dbReference>
<dbReference type="InterPro" id="IPR000160">
    <property type="entry name" value="GGDEF_dom"/>
</dbReference>
<dbReference type="InterPro" id="IPR050469">
    <property type="entry name" value="Diguanylate_Cyclase"/>
</dbReference>
<dbReference type="PANTHER" id="PTHR45138">
    <property type="entry name" value="REGULATORY COMPONENTS OF SENSORY TRANSDUCTION SYSTEM"/>
    <property type="match status" value="1"/>
</dbReference>
<dbReference type="InterPro" id="IPR000014">
    <property type="entry name" value="PAS"/>
</dbReference>
<dbReference type="SMART" id="SM00065">
    <property type="entry name" value="GAF"/>
    <property type="match status" value="2"/>
</dbReference>
<dbReference type="InterPro" id="IPR035965">
    <property type="entry name" value="PAS-like_dom_sf"/>
</dbReference>
<dbReference type="CDD" id="cd01949">
    <property type="entry name" value="GGDEF"/>
    <property type="match status" value="1"/>
</dbReference>
<dbReference type="NCBIfam" id="TIGR00229">
    <property type="entry name" value="sensory_box"/>
    <property type="match status" value="1"/>
</dbReference>
<dbReference type="Gene3D" id="3.30.450.20">
    <property type="entry name" value="PAS domain"/>
    <property type="match status" value="1"/>
</dbReference>
<evidence type="ECO:0000259" key="3">
    <source>
        <dbReference type="PROSITE" id="PS50887"/>
    </source>
</evidence>
<dbReference type="RefSeq" id="WP_133679297.1">
    <property type="nucleotide sequence ID" value="NZ_SNZP01000004.1"/>
</dbReference>
<dbReference type="FunFam" id="3.30.70.270:FF:000001">
    <property type="entry name" value="Diguanylate cyclase domain protein"/>
    <property type="match status" value="1"/>
</dbReference>
<dbReference type="InterPro" id="IPR029787">
    <property type="entry name" value="Nucleotide_cyclase"/>
</dbReference>
<keyword evidence="5" id="KW-1185">Reference proteome</keyword>
<dbReference type="NCBIfam" id="TIGR00254">
    <property type="entry name" value="GGDEF"/>
    <property type="match status" value="1"/>
</dbReference>
<evidence type="ECO:0000313" key="5">
    <source>
        <dbReference type="Proteomes" id="UP000295611"/>
    </source>
</evidence>
<dbReference type="InterPro" id="IPR029016">
    <property type="entry name" value="GAF-like_dom_sf"/>
</dbReference>
<dbReference type="Gene3D" id="3.30.70.270">
    <property type="match status" value="1"/>
</dbReference>
<evidence type="ECO:0000256" key="2">
    <source>
        <dbReference type="ARBA" id="ARBA00034247"/>
    </source>
</evidence>
<comment type="caution">
    <text evidence="4">The sequence shown here is derived from an EMBL/GenBank/DDBJ whole genome shotgun (WGS) entry which is preliminary data.</text>
</comment>
<dbReference type="GO" id="GO:0043709">
    <property type="term" value="P:cell adhesion involved in single-species biofilm formation"/>
    <property type="evidence" value="ECO:0007669"/>
    <property type="project" value="TreeGrafter"/>
</dbReference>
<feature type="domain" description="GGDEF" evidence="3">
    <location>
        <begin position="493"/>
        <end position="626"/>
    </location>
</feature>
<dbReference type="Gene3D" id="3.30.450.40">
    <property type="match status" value="1"/>
</dbReference>
<dbReference type="GO" id="GO:0005886">
    <property type="term" value="C:plasma membrane"/>
    <property type="evidence" value="ECO:0007669"/>
    <property type="project" value="TreeGrafter"/>
</dbReference>
<dbReference type="SUPFAM" id="SSF55073">
    <property type="entry name" value="Nucleotide cyclase"/>
    <property type="match status" value="1"/>
</dbReference>
<protein>
    <recommendedName>
        <fullName evidence="1">diguanylate cyclase</fullName>
        <ecNumber evidence="1">2.7.7.65</ecNumber>
    </recommendedName>
</protein>
<evidence type="ECO:0000256" key="1">
    <source>
        <dbReference type="ARBA" id="ARBA00012528"/>
    </source>
</evidence>
<dbReference type="PROSITE" id="PS50887">
    <property type="entry name" value="GGDEF"/>
    <property type="match status" value="1"/>
</dbReference>
<dbReference type="GO" id="GO:0052621">
    <property type="term" value="F:diguanylate cyclase activity"/>
    <property type="evidence" value="ECO:0007669"/>
    <property type="project" value="UniProtKB-EC"/>
</dbReference>
<reference evidence="4 5" key="1">
    <citation type="submission" date="2019-03" db="EMBL/GenBank/DDBJ databases">
        <title>Genomic Encyclopedia of Type Strains, Phase III (KMG-III): the genomes of soil and plant-associated and newly described type strains.</title>
        <authorList>
            <person name="Whitman W."/>
        </authorList>
    </citation>
    <scope>NUCLEOTIDE SEQUENCE [LARGE SCALE GENOMIC DNA]</scope>
    <source>
        <strain evidence="4 5">CECT 8976</strain>
    </source>
</reference>
<dbReference type="InterPro" id="IPR043128">
    <property type="entry name" value="Rev_trsase/Diguanyl_cyclase"/>
</dbReference>
<dbReference type="Pfam" id="PF13185">
    <property type="entry name" value="GAF_2"/>
    <property type="match status" value="1"/>
</dbReference>
<dbReference type="EMBL" id="SNZP01000004">
    <property type="protein sequence ID" value="TDR80694.1"/>
    <property type="molecule type" value="Genomic_DNA"/>
</dbReference>
<dbReference type="SUPFAM" id="SSF55781">
    <property type="entry name" value="GAF domain-like"/>
    <property type="match status" value="2"/>
</dbReference>
<dbReference type="OrthoDB" id="8929028at2"/>
<accession>A0A4R7B7F4</accession>
<dbReference type="Proteomes" id="UP000295611">
    <property type="component" value="Unassembled WGS sequence"/>
</dbReference>
<dbReference type="EC" id="2.7.7.65" evidence="1"/>
<name>A0A4R7B7F4_9NEIS</name>
<dbReference type="GO" id="GO:1902201">
    <property type="term" value="P:negative regulation of bacterial-type flagellum-dependent cell motility"/>
    <property type="evidence" value="ECO:0007669"/>
    <property type="project" value="TreeGrafter"/>
</dbReference>
<dbReference type="PANTHER" id="PTHR45138:SF9">
    <property type="entry name" value="DIGUANYLATE CYCLASE DGCM-RELATED"/>
    <property type="match status" value="1"/>
</dbReference>
<dbReference type="SUPFAM" id="SSF55785">
    <property type="entry name" value="PYP-like sensor domain (PAS domain)"/>
    <property type="match status" value="1"/>
</dbReference>
<dbReference type="InterPro" id="IPR003018">
    <property type="entry name" value="GAF"/>
</dbReference>
<dbReference type="Pfam" id="PF00990">
    <property type="entry name" value="GGDEF"/>
    <property type="match status" value="1"/>
</dbReference>
<proteinExistence type="predicted"/>
<evidence type="ECO:0000313" key="4">
    <source>
        <dbReference type="EMBL" id="TDR80694.1"/>
    </source>
</evidence>
<comment type="catalytic activity">
    <reaction evidence="2">
        <text>2 GTP = 3',3'-c-di-GMP + 2 diphosphate</text>
        <dbReference type="Rhea" id="RHEA:24898"/>
        <dbReference type="ChEBI" id="CHEBI:33019"/>
        <dbReference type="ChEBI" id="CHEBI:37565"/>
        <dbReference type="ChEBI" id="CHEBI:58805"/>
        <dbReference type="EC" id="2.7.7.65"/>
    </reaction>
</comment>
<gene>
    <name evidence="4" type="ORF">DFP86_104194</name>
</gene>
<sequence>MHSAIDNLGPEHLQTDLWQSTYSLAGEAYVHAIVEWLARHLRAQRVMVARAIDLPVTRVRVVASTQRHAPDSFALAGTPCELVYRGQRLVQTSGLGQTFPQLCDTGSDSFHGYPFLDDQGQCYGHLAMFFADSTTLPDWFDTLLEPITARLGAELLHMEQQTRLEAAERQLALHNRVLRLTTQHTPLKQVLDTLLNGIEIDHPGTLCSIMALDRTGRFLRLLSAPSLPAAYLAAIDGVEIGPEIGSCGAAAYRRQRVIVNDTLQHPYWAASRELALRFELHSCWSQPILSGDRVLGVFAIYHHLPSVAGANDFAMIEHVSDLVCQVLLHHETMEALRLKSEHYQMLLRHGADGTVVLDREGRFLEISEGFLKQICAEGPEAIMATRIWDWSANLEPSDILKILQSHHDQPLIFQTAMRHVDGSLWDAEITATAVEIDGQSLIWASARDITERKKLEAALLREARLDSLTGVANRGNFLQALQKEVTRARRYPQPLSVLMLDLDHFKNVNDQYGHSTGDDVLRTLCRESAPLLRKEDLMGRLGGEEFAIMLPHTGVEEAAEAARRLLARILDMSVQVPEVHDRIHFSCSIGVASLAPEDADGERLLARADKALYQAKAAGRGCVKVL</sequence>